<dbReference type="OMA" id="FLYDIWW"/>
<evidence type="ECO:0000256" key="6">
    <source>
        <dbReference type="ARBA" id="ARBA00022989"/>
    </source>
</evidence>
<dbReference type="InterPro" id="IPR006639">
    <property type="entry name" value="Preselin/SPP"/>
</dbReference>
<dbReference type="GO" id="GO:0033619">
    <property type="term" value="P:membrane protein proteolysis"/>
    <property type="evidence" value="ECO:0007669"/>
    <property type="project" value="TreeGrafter"/>
</dbReference>
<evidence type="ECO:0000256" key="1">
    <source>
        <dbReference type="ARBA" id="ARBA00004477"/>
    </source>
</evidence>
<dbReference type="PANTHER" id="PTHR12174:SF23">
    <property type="entry name" value="MINOR HISTOCOMPATIBILITY ANTIGEN H13"/>
    <property type="match status" value="1"/>
</dbReference>
<dbReference type="Pfam" id="PF04258">
    <property type="entry name" value="Peptidase_A22B"/>
    <property type="match status" value="1"/>
</dbReference>
<dbReference type="SMART" id="SM00730">
    <property type="entry name" value="PSN"/>
    <property type="match status" value="1"/>
</dbReference>
<feature type="transmembrane region" description="Helical" evidence="8">
    <location>
        <begin position="200"/>
        <end position="219"/>
    </location>
</feature>
<evidence type="ECO:0000256" key="5">
    <source>
        <dbReference type="ARBA" id="ARBA00022824"/>
    </source>
</evidence>
<sequence length="351" mass="38637">MDDISTRLQFYASLGYLLLSAVLVVYLGSKRLLKKASGKVPKSVTEFVGSDDALAIPLVGSMVLFGTYVLLRFIPLEYFNAMVSFYLCIVGVVSLGSFIKSYVQPSIVTGSFCCAVGVIYYWTNNWVANNILAIGIGVTAIEAVQLDSFRTSFIMLVGLFFYDIFWVFGSEVMIVVASGINGPIKLVVPRTLLGDQQSQSLLGLGDLVVPGFFIAQTLVFSSEKVKRGNLYFHIALVAYFLSLVNTMAVMVIFEHGQPALLFIVPYLLISFSLALFFNGDIKSAYEFDSDEVAKLYCGEEPSECRDEKIKSYNEDGASLIALFSNTVLGLFGLERTNENKVTNCDAMKKNN</sequence>
<feature type="transmembrane region" description="Helical" evidence="8">
    <location>
        <begin position="128"/>
        <end position="146"/>
    </location>
</feature>
<comment type="similarity">
    <text evidence="2">Belongs to the peptidase A22B family.</text>
</comment>
<evidence type="ECO:0000256" key="4">
    <source>
        <dbReference type="ARBA" id="ARBA00022801"/>
    </source>
</evidence>
<dbReference type="AlphaFoldDB" id="G0TTH3"/>
<keyword evidence="4" id="KW-0378">Hydrolase</keyword>
<dbReference type="GO" id="GO:0006465">
    <property type="term" value="P:signal peptide processing"/>
    <property type="evidence" value="ECO:0007669"/>
    <property type="project" value="TreeGrafter"/>
</dbReference>
<evidence type="ECO:0000256" key="8">
    <source>
        <dbReference type="SAM" id="Phobius"/>
    </source>
</evidence>
<keyword evidence="3 8" id="KW-0812">Transmembrane</keyword>
<dbReference type="InterPro" id="IPR007369">
    <property type="entry name" value="Peptidase_A22B_SPP"/>
</dbReference>
<dbReference type="VEuPathDB" id="TriTrypDB:TvY486_0304270"/>
<feature type="transmembrane region" description="Helical" evidence="8">
    <location>
        <begin position="12"/>
        <end position="33"/>
    </location>
</feature>
<feature type="transmembrane region" description="Helical" evidence="8">
    <location>
        <begin position="153"/>
        <end position="180"/>
    </location>
</feature>
<feature type="transmembrane region" description="Helical" evidence="8">
    <location>
        <begin position="54"/>
        <end position="75"/>
    </location>
</feature>
<gene>
    <name evidence="9" type="ORF">TVY486_0304270</name>
</gene>
<keyword evidence="5" id="KW-0256">Endoplasmic reticulum</keyword>
<organism evidence="9">
    <name type="scientific">Trypanosoma vivax (strain Y486)</name>
    <dbReference type="NCBI Taxonomy" id="1055687"/>
    <lineage>
        <taxon>Eukaryota</taxon>
        <taxon>Discoba</taxon>
        <taxon>Euglenozoa</taxon>
        <taxon>Kinetoplastea</taxon>
        <taxon>Metakinetoplastina</taxon>
        <taxon>Trypanosomatida</taxon>
        <taxon>Trypanosomatidae</taxon>
        <taxon>Trypanosoma</taxon>
        <taxon>Duttonella</taxon>
    </lineage>
</organism>
<protein>
    <submittedName>
        <fullName evidence="9">Putative signal peptide peptidase</fullName>
    </submittedName>
</protein>
<dbReference type="GO" id="GO:0042500">
    <property type="term" value="F:aspartic endopeptidase activity, intramembrane cleaving"/>
    <property type="evidence" value="ECO:0007669"/>
    <property type="project" value="InterPro"/>
</dbReference>
<feature type="transmembrane region" description="Helical" evidence="8">
    <location>
        <begin position="81"/>
        <end position="99"/>
    </location>
</feature>
<dbReference type="GO" id="GO:0098553">
    <property type="term" value="C:lumenal side of endoplasmic reticulum membrane"/>
    <property type="evidence" value="ECO:0007669"/>
    <property type="project" value="TreeGrafter"/>
</dbReference>
<comment type="subcellular location">
    <subcellularLocation>
        <location evidence="1">Endoplasmic reticulum membrane</location>
        <topology evidence="1">Multi-pass membrane protein</topology>
    </subcellularLocation>
</comment>
<reference evidence="9" key="1">
    <citation type="journal article" date="2012" name="Proc. Natl. Acad. Sci. U.S.A.">
        <title>Antigenic diversity is generated by distinct evolutionary mechanisms in African trypanosome species.</title>
        <authorList>
            <person name="Jackson A.P."/>
            <person name="Berry A."/>
            <person name="Aslett M."/>
            <person name="Allison H.C."/>
            <person name="Burton P."/>
            <person name="Vavrova-Anderson J."/>
            <person name="Brown R."/>
            <person name="Browne H."/>
            <person name="Corton N."/>
            <person name="Hauser H."/>
            <person name="Gamble J."/>
            <person name="Gilderthorp R."/>
            <person name="Marcello L."/>
            <person name="McQuillan J."/>
            <person name="Otto T.D."/>
            <person name="Quail M.A."/>
            <person name="Sanders M.J."/>
            <person name="van Tonder A."/>
            <person name="Ginger M.L."/>
            <person name="Field M.C."/>
            <person name="Barry J.D."/>
            <person name="Hertz-Fowler C."/>
            <person name="Berriman M."/>
        </authorList>
    </citation>
    <scope>NUCLEOTIDE SEQUENCE</scope>
    <source>
        <strain evidence="9">Y486</strain>
    </source>
</reference>
<dbReference type="EMBL" id="HE573019">
    <property type="protein sequence ID" value="CCC47254.1"/>
    <property type="molecule type" value="Genomic_DNA"/>
</dbReference>
<accession>G0TTH3</accession>
<proteinExistence type="inferred from homology"/>
<feature type="transmembrane region" description="Helical" evidence="8">
    <location>
        <begin position="231"/>
        <end position="253"/>
    </location>
</feature>
<dbReference type="PANTHER" id="PTHR12174">
    <property type="entry name" value="SIGNAL PEPTIDE PEPTIDASE"/>
    <property type="match status" value="1"/>
</dbReference>
<name>G0TTH3_TRYVY</name>
<dbReference type="GO" id="GO:0098554">
    <property type="term" value="C:cytoplasmic side of endoplasmic reticulum membrane"/>
    <property type="evidence" value="ECO:0007669"/>
    <property type="project" value="TreeGrafter"/>
</dbReference>
<evidence type="ECO:0000256" key="3">
    <source>
        <dbReference type="ARBA" id="ARBA00022692"/>
    </source>
</evidence>
<evidence type="ECO:0000313" key="9">
    <source>
        <dbReference type="EMBL" id="CCC47254.1"/>
    </source>
</evidence>
<feature type="transmembrane region" description="Helical" evidence="8">
    <location>
        <begin position="106"/>
        <end position="122"/>
    </location>
</feature>
<keyword evidence="6 8" id="KW-1133">Transmembrane helix</keyword>
<evidence type="ECO:0000256" key="2">
    <source>
        <dbReference type="ARBA" id="ARBA00006859"/>
    </source>
</evidence>
<evidence type="ECO:0000256" key="7">
    <source>
        <dbReference type="ARBA" id="ARBA00023136"/>
    </source>
</evidence>
<feature type="transmembrane region" description="Helical" evidence="8">
    <location>
        <begin position="259"/>
        <end position="277"/>
    </location>
</feature>
<keyword evidence="7 8" id="KW-0472">Membrane</keyword>